<evidence type="ECO:0000313" key="2">
    <source>
        <dbReference type="EMBL" id="MYM96254.1"/>
    </source>
</evidence>
<sequence length="103" mass="11439">MKTTEYLDAVKAKRGLPSDYALAKELEVSQQTVTHYRNGRTSMGIETSMRVGEILGVDGHKVYADGQIERAKNSAQTAFWTDISEKFSVSFRNLLLGYGPHVA</sequence>
<reference evidence="2" key="1">
    <citation type="submission" date="2019-12" db="EMBL/GenBank/DDBJ databases">
        <title>Novel species isolated from a subtropical stream in China.</title>
        <authorList>
            <person name="Lu H."/>
        </authorList>
    </citation>
    <scope>NUCLEOTIDE SEQUENCE [LARGE SCALE GENOMIC DNA]</scope>
    <source>
        <strain evidence="2">FT81W</strain>
    </source>
</reference>
<comment type="caution">
    <text evidence="2">The sequence shown here is derived from an EMBL/GenBank/DDBJ whole genome shotgun (WGS) entry which is preliminary data.</text>
</comment>
<organism evidence="2 3">
    <name type="scientific">Duganella vulcania</name>
    <dbReference type="NCBI Taxonomy" id="2692166"/>
    <lineage>
        <taxon>Bacteria</taxon>
        <taxon>Pseudomonadati</taxon>
        <taxon>Pseudomonadota</taxon>
        <taxon>Betaproteobacteria</taxon>
        <taxon>Burkholderiales</taxon>
        <taxon>Oxalobacteraceae</taxon>
        <taxon>Telluria group</taxon>
        <taxon>Duganella</taxon>
    </lineage>
</organism>
<proteinExistence type="predicted"/>
<dbReference type="EMBL" id="WWCX01000041">
    <property type="protein sequence ID" value="MYM96254.1"/>
    <property type="molecule type" value="Genomic_DNA"/>
</dbReference>
<gene>
    <name evidence="2" type="ORF">GTP90_20520</name>
</gene>
<dbReference type="InterPro" id="IPR001387">
    <property type="entry name" value="Cro/C1-type_HTH"/>
</dbReference>
<dbReference type="PROSITE" id="PS50943">
    <property type="entry name" value="HTH_CROC1"/>
    <property type="match status" value="1"/>
</dbReference>
<name>A0A845GPQ7_9BURK</name>
<dbReference type="CDD" id="cd00093">
    <property type="entry name" value="HTH_XRE"/>
    <property type="match status" value="1"/>
</dbReference>
<dbReference type="GO" id="GO:0003677">
    <property type="term" value="F:DNA binding"/>
    <property type="evidence" value="ECO:0007669"/>
    <property type="project" value="InterPro"/>
</dbReference>
<dbReference type="SUPFAM" id="SSF47413">
    <property type="entry name" value="lambda repressor-like DNA-binding domains"/>
    <property type="match status" value="1"/>
</dbReference>
<dbReference type="RefSeq" id="WP_161085277.1">
    <property type="nucleotide sequence ID" value="NZ_WWCX01000041.1"/>
</dbReference>
<feature type="domain" description="HTH cro/C1-type" evidence="1">
    <location>
        <begin position="21"/>
        <end position="62"/>
    </location>
</feature>
<protein>
    <recommendedName>
        <fullName evidence="1">HTH cro/C1-type domain-containing protein</fullName>
    </recommendedName>
</protein>
<dbReference type="InterPro" id="IPR010982">
    <property type="entry name" value="Lambda_DNA-bd_dom_sf"/>
</dbReference>
<dbReference type="Gene3D" id="1.10.260.40">
    <property type="entry name" value="lambda repressor-like DNA-binding domains"/>
    <property type="match status" value="1"/>
</dbReference>
<evidence type="ECO:0000259" key="1">
    <source>
        <dbReference type="PROSITE" id="PS50943"/>
    </source>
</evidence>
<dbReference type="AlphaFoldDB" id="A0A845GPQ7"/>
<dbReference type="Proteomes" id="UP000447355">
    <property type="component" value="Unassembled WGS sequence"/>
</dbReference>
<evidence type="ECO:0000313" key="3">
    <source>
        <dbReference type="Proteomes" id="UP000447355"/>
    </source>
</evidence>
<accession>A0A845GPQ7</accession>